<protein>
    <submittedName>
        <fullName evidence="1">Uncharacterized protein</fullName>
    </submittedName>
</protein>
<accession>B8I2C6</accession>
<proteinExistence type="predicted"/>
<reference evidence="1 4" key="1">
    <citation type="submission" date="2009-01" db="EMBL/GenBank/DDBJ databases">
        <title>Complete sequence of Clostridium cellulolyticum H10.</title>
        <authorList>
            <consortium name="US DOE Joint Genome Institute"/>
            <person name="Lucas S."/>
            <person name="Copeland A."/>
            <person name="Lapidus A."/>
            <person name="Glavina del Rio T."/>
            <person name="Dalin E."/>
            <person name="Tice H."/>
            <person name="Bruce D."/>
            <person name="Goodwin L."/>
            <person name="Pitluck S."/>
            <person name="Chertkov O."/>
            <person name="Saunders E."/>
            <person name="Brettin T."/>
            <person name="Detter J.C."/>
            <person name="Han C."/>
            <person name="Larimer F."/>
            <person name="Land M."/>
            <person name="Hauser L."/>
            <person name="Kyrpides N."/>
            <person name="Ivanova N."/>
            <person name="Zhou J."/>
            <person name="Richardson P."/>
        </authorList>
    </citation>
    <scope>NUCLEOTIDE SEQUENCE [LARGE SCALE GENOMIC DNA]</scope>
    <source>
        <strain evidence="4">ATCC 35319 / DSM 5812 / JCM 6584 / H10</strain>
        <strain evidence="1">H10</strain>
    </source>
</reference>
<dbReference type="OrthoDB" id="9857287at2"/>
<dbReference type="Proteomes" id="UP000001349">
    <property type="component" value="Chromosome"/>
</dbReference>
<dbReference type="RefSeq" id="WP_015925059.1">
    <property type="nucleotide sequence ID" value="NC_011898.1"/>
</dbReference>
<dbReference type="AlphaFoldDB" id="B8I2C6"/>
<name>B8I2C6_RUMCH</name>
<dbReference type="EMBL" id="CP001348">
    <property type="protein sequence ID" value="ACL75930.1"/>
    <property type="molecule type" value="Genomic_DNA"/>
</dbReference>
<organism evidence="1 4">
    <name type="scientific">Ruminiclostridium cellulolyticum (strain ATCC 35319 / DSM 5812 / JCM 6584 / H10)</name>
    <name type="common">Clostridium cellulolyticum</name>
    <dbReference type="NCBI Taxonomy" id="394503"/>
    <lineage>
        <taxon>Bacteria</taxon>
        <taxon>Bacillati</taxon>
        <taxon>Bacillota</taxon>
        <taxon>Clostridia</taxon>
        <taxon>Eubacteriales</taxon>
        <taxon>Oscillospiraceae</taxon>
        <taxon>Ruminiclostridium</taxon>
    </lineage>
</organism>
<dbReference type="KEGG" id="cce:Ccel_1578"/>
<dbReference type="EMBL" id="CP001348">
    <property type="protein sequence ID" value="ACL75919.1"/>
    <property type="molecule type" value="Genomic_DNA"/>
</dbReference>
<dbReference type="KEGG" id="cce:Ccel_1567"/>
<evidence type="ECO:0000313" key="4">
    <source>
        <dbReference type="Proteomes" id="UP000001349"/>
    </source>
</evidence>
<dbReference type="KEGG" id="cce:Ccel_1589"/>
<keyword evidence="4" id="KW-1185">Reference proteome</keyword>
<dbReference type="HOGENOM" id="CLU_2341799_0_0_9"/>
<dbReference type="STRING" id="394503.Ccel_1567"/>
<evidence type="ECO:0000313" key="1">
    <source>
        <dbReference type="EMBL" id="ACL75919.1"/>
    </source>
</evidence>
<evidence type="ECO:0000313" key="2">
    <source>
        <dbReference type="EMBL" id="ACL75930.1"/>
    </source>
</evidence>
<sequence length="97" mass="10776">MANFLVMNVNHSQGTSKKSGKPYDFTTLTAYKTKVENSESFKGMRPMEFFCDSTIFSTVPALPAICEIEYDLEPGYGGQARMTVVSVKLVKKFEFGG</sequence>
<dbReference type="EMBL" id="CP001348">
    <property type="protein sequence ID" value="ACL75941.1"/>
    <property type="molecule type" value="Genomic_DNA"/>
</dbReference>
<gene>
    <name evidence="1" type="ordered locus">Ccel_1567</name>
    <name evidence="2" type="ordered locus">Ccel_1578</name>
    <name evidence="3" type="ordered locus">Ccel_1589</name>
</gene>
<evidence type="ECO:0000313" key="3">
    <source>
        <dbReference type="EMBL" id="ACL75941.1"/>
    </source>
</evidence>